<organism evidence="1 2">
    <name type="scientific">Burkholderia gladioli</name>
    <name type="common">Pseudomonas marginata</name>
    <name type="synonym">Phytomonas marginata</name>
    <dbReference type="NCBI Taxonomy" id="28095"/>
    <lineage>
        <taxon>Bacteria</taxon>
        <taxon>Pseudomonadati</taxon>
        <taxon>Pseudomonadota</taxon>
        <taxon>Betaproteobacteria</taxon>
        <taxon>Burkholderiales</taxon>
        <taxon>Burkholderiaceae</taxon>
        <taxon>Burkholderia</taxon>
    </lineage>
</organism>
<dbReference type="CDD" id="cd14744">
    <property type="entry name" value="PAAR_CT_2"/>
    <property type="match status" value="1"/>
</dbReference>
<name>A0A2A7SJ32_BURGA</name>
<proteinExistence type="predicted"/>
<dbReference type="EMBL" id="PDDY01000001">
    <property type="protein sequence ID" value="PEH43542.1"/>
    <property type="molecule type" value="Genomic_DNA"/>
</dbReference>
<dbReference type="Gene3D" id="2.60.200.60">
    <property type="match status" value="1"/>
</dbReference>
<evidence type="ECO:0008006" key="3">
    <source>
        <dbReference type="Google" id="ProtNLM"/>
    </source>
</evidence>
<dbReference type="AlphaFoldDB" id="A0A2A7SJ32"/>
<comment type="caution">
    <text evidence="1">The sequence shown here is derived from an EMBL/GenBank/DDBJ whole genome shotgun (WGS) entry which is preliminary data.</text>
</comment>
<protein>
    <recommendedName>
        <fullName evidence="3">PAAR domain-containing protein</fullName>
    </recommendedName>
</protein>
<dbReference type="Proteomes" id="UP000220629">
    <property type="component" value="Unassembled WGS sequence"/>
</dbReference>
<dbReference type="RefSeq" id="WP_098153118.1">
    <property type="nucleotide sequence ID" value="NZ_CADFCI010000009.1"/>
</dbReference>
<gene>
    <name evidence="1" type="ORF">CRM94_00750</name>
</gene>
<dbReference type="Pfam" id="PF05488">
    <property type="entry name" value="PAAR_motif"/>
    <property type="match status" value="1"/>
</dbReference>
<reference evidence="2" key="1">
    <citation type="submission" date="2017-09" db="EMBL/GenBank/DDBJ databases">
        <title>FDA dAtabase for Regulatory Grade micrObial Sequences (FDA-ARGOS): Supporting development and validation of Infectious Disease Dx tests.</title>
        <authorList>
            <person name="Minogue T."/>
            <person name="Wolcott M."/>
            <person name="Wasieloski L."/>
            <person name="Aguilar W."/>
            <person name="Moore D."/>
            <person name="Tallon L."/>
            <person name="Sadzewicz L."/>
            <person name="Ott S."/>
            <person name="Zhao X."/>
            <person name="Nagaraj S."/>
            <person name="Vavikolanu K."/>
            <person name="Aluvathingal J."/>
            <person name="Nadendla S."/>
            <person name="Sichtig H."/>
        </authorList>
    </citation>
    <scope>NUCLEOTIDE SEQUENCE [LARGE SCALE GENOMIC DNA]</scope>
    <source>
        <strain evidence="2">FDAARGOS_390</strain>
    </source>
</reference>
<accession>A0A2A7SJ32</accession>
<dbReference type="InterPro" id="IPR008727">
    <property type="entry name" value="PAAR_motif"/>
</dbReference>
<evidence type="ECO:0000313" key="1">
    <source>
        <dbReference type="EMBL" id="PEH43542.1"/>
    </source>
</evidence>
<evidence type="ECO:0000313" key="2">
    <source>
        <dbReference type="Proteomes" id="UP000220629"/>
    </source>
</evidence>
<sequence>MARRAIICAGDTTTHGGCVLEGESSVTIQGKPVAGVGHKVSCPQCQGVFPILPIPRRYPHGIHGRDTAVEGMRTACGAVLIASQSTNTIDDDGEADAYIDGHDNIVAAAAAFPSSPPTLCHACMTTAARNAMTMIVRG</sequence>